<dbReference type="Gene3D" id="6.10.340.10">
    <property type="match status" value="1"/>
</dbReference>
<evidence type="ECO:0000313" key="15">
    <source>
        <dbReference type="Proteomes" id="UP000194798"/>
    </source>
</evidence>
<dbReference type="GO" id="GO:0000155">
    <property type="term" value="F:phosphorelay sensor kinase activity"/>
    <property type="evidence" value="ECO:0007669"/>
    <property type="project" value="InterPro"/>
</dbReference>
<keyword evidence="6" id="KW-0808">Transferase</keyword>
<evidence type="ECO:0000256" key="4">
    <source>
        <dbReference type="ARBA" id="ARBA00022475"/>
    </source>
</evidence>
<dbReference type="InterPro" id="IPR036097">
    <property type="entry name" value="HisK_dim/P_sf"/>
</dbReference>
<gene>
    <name evidence="14" type="ORF">TPSD3_14660</name>
</gene>
<keyword evidence="7 11" id="KW-0812">Transmembrane</keyword>
<dbReference type="Gene3D" id="3.30.450.20">
    <property type="entry name" value="PAS domain"/>
    <property type="match status" value="2"/>
</dbReference>
<dbReference type="InterPro" id="IPR036365">
    <property type="entry name" value="PGBD-like_sf"/>
</dbReference>
<evidence type="ECO:0000256" key="9">
    <source>
        <dbReference type="ARBA" id="ARBA00022989"/>
    </source>
</evidence>
<organism evidence="14 15">
    <name type="scientific">Thioflexithrix psekupsensis</name>
    <dbReference type="NCBI Taxonomy" id="1570016"/>
    <lineage>
        <taxon>Bacteria</taxon>
        <taxon>Pseudomonadati</taxon>
        <taxon>Pseudomonadota</taxon>
        <taxon>Gammaproteobacteria</taxon>
        <taxon>Thiotrichales</taxon>
        <taxon>Thioflexithrix</taxon>
    </lineage>
</organism>
<evidence type="ECO:0000256" key="2">
    <source>
        <dbReference type="ARBA" id="ARBA00004651"/>
    </source>
</evidence>
<evidence type="ECO:0000256" key="8">
    <source>
        <dbReference type="ARBA" id="ARBA00022777"/>
    </source>
</evidence>
<dbReference type="InterPro" id="IPR003661">
    <property type="entry name" value="HisK_dim/P_dom"/>
</dbReference>
<evidence type="ECO:0000256" key="11">
    <source>
        <dbReference type="SAM" id="Phobius"/>
    </source>
</evidence>
<keyword evidence="5" id="KW-0597">Phosphoprotein</keyword>
<keyword evidence="15" id="KW-1185">Reference proteome</keyword>
<keyword evidence="10" id="KW-0902">Two-component regulatory system</keyword>
<dbReference type="PROSITE" id="PS50109">
    <property type="entry name" value="HIS_KIN"/>
    <property type="match status" value="1"/>
</dbReference>
<dbReference type="InterPro" id="IPR036366">
    <property type="entry name" value="PGBDSf"/>
</dbReference>
<dbReference type="Proteomes" id="UP000194798">
    <property type="component" value="Unassembled WGS sequence"/>
</dbReference>
<reference evidence="14 15" key="1">
    <citation type="submission" date="2016-12" db="EMBL/GenBank/DDBJ databases">
        <title>Thioflexothrix psekupsii D3 genome sequencing and assembly.</title>
        <authorList>
            <person name="Fomenkov A."/>
            <person name="Vincze T."/>
            <person name="Grabovich M."/>
            <person name="Anton B.P."/>
            <person name="Dubinina G."/>
            <person name="Orlova M."/>
            <person name="Belousova E."/>
            <person name="Roberts R.J."/>
        </authorList>
    </citation>
    <scope>NUCLEOTIDE SEQUENCE [LARGE SCALE GENOMIC DNA]</scope>
    <source>
        <strain evidence="14">D3</strain>
    </source>
</reference>
<proteinExistence type="predicted"/>
<evidence type="ECO:0000259" key="13">
    <source>
        <dbReference type="PROSITE" id="PS50885"/>
    </source>
</evidence>
<dbReference type="CDD" id="cd16922">
    <property type="entry name" value="HATPase_EvgS-ArcB-TorS-like"/>
    <property type="match status" value="1"/>
</dbReference>
<dbReference type="SMART" id="SM00388">
    <property type="entry name" value="HisKA"/>
    <property type="match status" value="1"/>
</dbReference>
<dbReference type="CDD" id="cd06225">
    <property type="entry name" value="HAMP"/>
    <property type="match status" value="1"/>
</dbReference>
<dbReference type="FunFam" id="3.30.565.10:FF:000010">
    <property type="entry name" value="Sensor histidine kinase RcsC"/>
    <property type="match status" value="1"/>
</dbReference>
<dbReference type="InterPro" id="IPR029151">
    <property type="entry name" value="Sensor-like_sf"/>
</dbReference>
<comment type="subcellular location">
    <subcellularLocation>
        <location evidence="2">Cell membrane</location>
        <topology evidence="2">Multi-pass membrane protein</topology>
    </subcellularLocation>
</comment>
<evidence type="ECO:0000256" key="10">
    <source>
        <dbReference type="ARBA" id="ARBA00023012"/>
    </source>
</evidence>
<dbReference type="SUPFAM" id="SSF103190">
    <property type="entry name" value="Sensory domain-like"/>
    <property type="match status" value="1"/>
</dbReference>
<dbReference type="PRINTS" id="PR00344">
    <property type="entry name" value="BCTRLSENSOR"/>
</dbReference>
<dbReference type="PANTHER" id="PTHR43047">
    <property type="entry name" value="TWO-COMPONENT HISTIDINE PROTEIN KINASE"/>
    <property type="match status" value="1"/>
</dbReference>
<keyword evidence="9 11" id="KW-1133">Transmembrane helix</keyword>
<dbReference type="GO" id="GO:0005886">
    <property type="term" value="C:plasma membrane"/>
    <property type="evidence" value="ECO:0007669"/>
    <property type="project" value="UniProtKB-SubCell"/>
</dbReference>
<dbReference type="AlphaFoldDB" id="A0A251X4N9"/>
<dbReference type="InterPro" id="IPR005467">
    <property type="entry name" value="His_kinase_dom"/>
</dbReference>
<dbReference type="SUPFAM" id="SSF158472">
    <property type="entry name" value="HAMP domain-like"/>
    <property type="match status" value="1"/>
</dbReference>
<dbReference type="InterPro" id="IPR004358">
    <property type="entry name" value="Sig_transdc_His_kin-like_C"/>
</dbReference>
<evidence type="ECO:0000313" key="14">
    <source>
        <dbReference type="EMBL" id="OUD12350.1"/>
    </source>
</evidence>
<dbReference type="Gene3D" id="3.30.565.10">
    <property type="entry name" value="Histidine kinase-like ATPase, C-terminal domain"/>
    <property type="match status" value="1"/>
</dbReference>
<dbReference type="Pfam" id="PF02518">
    <property type="entry name" value="HATPase_c"/>
    <property type="match status" value="1"/>
</dbReference>
<dbReference type="CDD" id="cd00082">
    <property type="entry name" value="HisKA"/>
    <property type="match status" value="1"/>
</dbReference>
<dbReference type="CDD" id="cd12914">
    <property type="entry name" value="PDC1_DGC_like"/>
    <property type="match status" value="1"/>
</dbReference>
<evidence type="ECO:0000256" key="3">
    <source>
        <dbReference type="ARBA" id="ARBA00012438"/>
    </source>
</evidence>
<dbReference type="EMBL" id="MSLT01000023">
    <property type="protein sequence ID" value="OUD12350.1"/>
    <property type="molecule type" value="Genomic_DNA"/>
</dbReference>
<evidence type="ECO:0000259" key="12">
    <source>
        <dbReference type="PROSITE" id="PS50109"/>
    </source>
</evidence>
<dbReference type="SUPFAM" id="SSF55874">
    <property type="entry name" value="ATPase domain of HSP90 chaperone/DNA topoisomerase II/histidine kinase"/>
    <property type="match status" value="1"/>
</dbReference>
<dbReference type="PANTHER" id="PTHR43047:SF72">
    <property type="entry name" value="OSMOSENSING HISTIDINE PROTEIN KINASE SLN1"/>
    <property type="match status" value="1"/>
</dbReference>
<keyword evidence="11" id="KW-0472">Membrane</keyword>
<comment type="catalytic activity">
    <reaction evidence="1">
        <text>ATP + protein L-histidine = ADP + protein N-phospho-L-histidine.</text>
        <dbReference type="EC" id="2.7.13.3"/>
    </reaction>
</comment>
<feature type="transmembrane region" description="Helical" evidence="11">
    <location>
        <begin position="12"/>
        <end position="34"/>
    </location>
</feature>
<dbReference type="SMART" id="SM00304">
    <property type="entry name" value="HAMP"/>
    <property type="match status" value="1"/>
</dbReference>
<sequence length="698" mass="78551">MSVFIFKTIRYRLIALVLLGIVPLMLVAMFFASWHGAQIIQQEARANMQLRADALARNVSRWDDMNVWALRTLAENRQFLSMQDHQQLPALSATYRVYSEIYSAATLDTQGNVVASGWGKITPEQANTRTNLSNRHYFKAIMEEGKTLVREPLISSTFAQPAVIFAVPIYAQAALTLGQKDQRVAWLQDGLREMEYYQGESTGYYDELTYQAVLAYQKDYYGLTPTGEADPLTFDLINHNASEEWMAIETDKNIIGVAFVATFLSDLGALIGATRLGKTGYVFLVSEKGEVLAHPNEIYVKGEHLTDFSQESPVKEVLSSREMQQFYDFTDEDGTEWLTYSILLSNGWRVFALQGKSEVLEKERLFWSVAIGVAILATVLIALFTSLLASYLLKPISQLTHAATQLAQGDWNQQVPVEREDEIGLLASSFNQMAMHLRLSFSILEENSSQAQKAQKLAEEKNRIKNEFIAHMAHELRTPLNAIIGYSEMLKEDEPDKLIGEAVEDLEKIRSSGQHLLTLINQVLDFSKVEAGKMDLNLTEFEIEELLSEITVFIEPLLRKNGNHFQIQIEPEIERMYADFTKLKQCLLNLLSNACKFTEAGQITLEVSAFKQEGEDWLAFRVRDTGMGMTPEQLERMFKVFSQATSAISSKFGGTGLGLVITRQFCRLMGGEVTVESSYGQGTVFIITLPKTVAPLPE</sequence>
<dbReference type="Gene3D" id="1.10.287.130">
    <property type="match status" value="1"/>
</dbReference>
<evidence type="ECO:0000256" key="7">
    <source>
        <dbReference type="ARBA" id="ARBA00022692"/>
    </source>
</evidence>
<name>A0A251X4N9_9GAMM</name>
<dbReference type="Pfam" id="PF17201">
    <property type="entry name" value="Cache_3-Cache_2"/>
    <property type="match status" value="1"/>
</dbReference>
<dbReference type="SUPFAM" id="SSF47384">
    <property type="entry name" value="Homodimeric domain of signal transducing histidine kinase"/>
    <property type="match status" value="1"/>
</dbReference>
<dbReference type="EC" id="2.7.13.3" evidence="3"/>
<feature type="transmembrane region" description="Helical" evidence="11">
    <location>
        <begin position="365"/>
        <end position="393"/>
    </location>
</feature>
<dbReference type="RefSeq" id="WP_086489300.1">
    <property type="nucleotide sequence ID" value="NZ_MSLT01000023.1"/>
</dbReference>
<dbReference type="SUPFAM" id="SSF47090">
    <property type="entry name" value="PGBD-like"/>
    <property type="match status" value="1"/>
</dbReference>
<dbReference type="Pfam" id="PF01471">
    <property type="entry name" value="PG_binding_1"/>
    <property type="match status" value="1"/>
</dbReference>
<dbReference type="InterPro" id="IPR003594">
    <property type="entry name" value="HATPase_dom"/>
</dbReference>
<feature type="domain" description="Histidine kinase" evidence="12">
    <location>
        <begin position="471"/>
        <end position="693"/>
    </location>
</feature>
<evidence type="ECO:0000256" key="6">
    <source>
        <dbReference type="ARBA" id="ARBA00022679"/>
    </source>
</evidence>
<dbReference type="GO" id="GO:0009927">
    <property type="term" value="F:histidine phosphotransfer kinase activity"/>
    <property type="evidence" value="ECO:0007669"/>
    <property type="project" value="TreeGrafter"/>
</dbReference>
<feature type="domain" description="HAMP" evidence="13">
    <location>
        <begin position="390"/>
        <end position="442"/>
    </location>
</feature>
<comment type="caution">
    <text evidence="14">The sequence shown here is derived from an EMBL/GenBank/DDBJ whole genome shotgun (WGS) entry which is preliminary data.</text>
</comment>
<dbReference type="PROSITE" id="PS50885">
    <property type="entry name" value="HAMP"/>
    <property type="match status" value="1"/>
</dbReference>
<dbReference type="InterPro" id="IPR036890">
    <property type="entry name" value="HATPase_C_sf"/>
</dbReference>
<protein>
    <recommendedName>
        <fullName evidence="3">histidine kinase</fullName>
        <ecNumber evidence="3">2.7.13.3</ecNumber>
    </recommendedName>
</protein>
<accession>A0A251X4N9</accession>
<dbReference type="Pfam" id="PF00512">
    <property type="entry name" value="HisKA"/>
    <property type="match status" value="1"/>
</dbReference>
<dbReference type="SMART" id="SM00387">
    <property type="entry name" value="HATPase_c"/>
    <property type="match status" value="1"/>
</dbReference>
<keyword evidence="8" id="KW-0418">Kinase</keyword>
<dbReference type="InterPro" id="IPR003660">
    <property type="entry name" value="HAMP_dom"/>
</dbReference>
<evidence type="ECO:0000256" key="5">
    <source>
        <dbReference type="ARBA" id="ARBA00022553"/>
    </source>
</evidence>
<dbReference type="InterPro" id="IPR033462">
    <property type="entry name" value="Cache_3-Cache_2"/>
</dbReference>
<dbReference type="InterPro" id="IPR002477">
    <property type="entry name" value="Peptidoglycan-bd-like"/>
</dbReference>
<dbReference type="Gene3D" id="1.10.101.10">
    <property type="entry name" value="PGBD-like superfamily/PGBD"/>
    <property type="match status" value="1"/>
</dbReference>
<evidence type="ECO:0000256" key="1">
    <source>
        <dbReference type="ARBA" id="ARBA00000085"/>
    </source>
</evidence>
<dbReference type="CDD" id="cd12912">
    <property type="entry name" value="PDC2_MCP_like"/>
    <property type="match status" value="1"/>
</dbReference>
<dbReference type="Pfam" id="PF00672">
    <property type="entry name" value="HAMP"/>
    <property type="match status" value="1"/>
</dbReference>
<keyword evidence="4" id="KW-1003">Cell membrane</keyword>